<sequence>MSAEFGPVSPSGEHHEAQVGTADGPAVNNSVLSHEVSENQEVVAFNQSVRSPASAHFSVASPSNEHYDESHIQVAGESTRPLSPVSPPEVDDRYIAFHPEASPVSPEIAPPEPVSPTELHTAQLHDEHAVASTETPTANPFLSENPHEESQIHDPFTLSSRSSTESDFSLPSHREPDSEKQREPTLPAISPSQANTYMAFSPSIRSPAPAESSRPTEDPFSSPADEGETRASGPSYVAFSPTVRSPTAPSMASPQYPHDGNPPPREFSPYRPNHF</sequence>
<feature type="region of interest" description="Disordered" evidence="1">
    <location>
        <begin position="133"/>
        <end position="275"/>
    </location>
</feature>
<evidence type="ECO:0000256" key="1">
    <source>
        <dbReference type="SAM" id="MobiDB-lite"/>
    </source>
</evidence>
<dbReference type="Proteomes" id="UP000247810">
    <property type="component" value="Unassembled WGS sequence"/>
</dbReference>
<feature type="compositionally biased region" description="Basic and acidic residues" evidence="1">
    <location>
        <begin position="172"/>
        <end position="183"/>
    </location>
</feature>
<feature type="compositionally biased region" description="Polar residues" evidence="1">
    <location>
        <begin position="133"/>
        <end position="142"/>
    </location>
</feature>
<evidence type="ECO:0000313" key="2">
    <source>
        <dbReference type="EMBL" id="PYH93618.1"/>
    </source>
</evidence>
<feature type="compositionally biased region" description="Polar residues" evidence="1">
    <location>
        <begin position="242"/>
        <end position="253"/>
    </location>
</feature>
<dbReference type="VEuPathDB" id="FungiDB:BO71DRAFT_399606"/>
<reference evidence="2 3" key="1">
    <citation type="submission" date="2018-02" db="EMBL/GenBank/DDBJ databases">
        <title>The genomes of Aspergillus section Nigri reveals drivers in fungal speciation.</title>
        <authorList>
            <consortium name="DOE Joint Genome Institute"/>
            <person name="Vesth T.C."/>
            <person name="Nybo J."/>
            <person name="Theobald S."/>
            <person name="Brandl J."/>
            <person name="Frisvad J.C."/>
            <person name="Nielsen K.F."/>
            <person name="Lyhne E.K."/>
            <person name="Kogle M.E."/>
            <person name="Kuo A."/>
            <person name="Riley R."/>
            <person name="Clum A."/>
            <person name="Nolan M."/>
            <person name="Lipzen A."/>
            <person name="Salamov A."/>
            <person name="Henrissat B."/>
            <person name="Wiebenga A."/>
            <person name="De vries R.P."/>
            <person name="Grigoriev I.V."/>
            <person name="Mortensen U.H."/>
            <person name="Andersen M.R."/>
            <person name="Baker S.E."/>
        </authorList>
    </citation>
    <scope>NUCLEOTIDE SEQUENCE [LARGE SCALE GENOMIC DNA]</scope>
    <source>
        <strain evidence="2 3">CBS 707.79</strain>
    </source>
</reference>
<protein>
    <submittedName>
        <fullName evidence="2">Uncharacterized protein</fullName>
    </submittedName>
</protein>
<organism evidence="2 3">
    <name type="scientific">Aspergillus ellipticus CBS 707.79</name>
    <dbReference type="NCBI Taxonomy" id="1448320"/>
    <lineage>
        <taxon>Eukaryota</taxon>
        <taxon>Fungi</taxon>
        <taxon>Dikarya</taxon>
        <taxon>Ascomycota</taxon>
        <taxon>Pezizomycotina</taxon>
        <taxon>Eurotiomycetes</taxon>
        <taxon>Eurotiomycetidae</taxon>
        <taxon>Eurotiales</taxon>
        <taxon>Aspergillaceae</taxon>
        <taxon>Aspergillus</taxon>
        <taxon>Aspergillus subgen. Circumdati</taxon>
    </lineage>
</organism>
<dbReference type="STRING" id="1448320.A0A319DZH4"/>
<name>A0A319DZH4_9EURO</name>
<feature type="region of interest" description="Disordered" evidence="1">
    <location>
        <begin position="1"/>
        <end position="32"/>
    </location>
</feature>
<dbReference type="EMBL" id="KZ825889">
    <property type="protein sequence ID" value="PYH93618.1"/>
    <property type="molecule type" value="Genomic_DNA"/>
</dbReference>
<feature type="compositionally biased region" description="Polar residues" evidence="1">
    <location>
        <begin position="157"/>
        <end position="169"/>
    </location>
</feature>
<gene>
    <name evidence="2" type="ORF">BO71DRAFT_399606</name>
</gene>
<keyword evidence="3" id="KW-1185">Reference proteome</keyword>
<dbReference type="OrthoDB" id="2128042at2759"/>
<evidence type="ECO:0000313" key="3">
    <source>
        <dbReference type="Proteomes" id="UP000247810"/>
    </source>
</evidence>
<accession>A0A319DZH4</accession>
<dbReference type="AlphaFoldDB" id="A0A319DZH4"/>
<proteinExistence type="predicted"/>
<feature type="region of interest" description="Disordered" evidence="1">
    <location>
        <begin position="53"/>
        <end position="90"/>
    </location>
</feature>